<dbReference type="AlphaFoldDB" id="A0A1G2II79"/>
<dbReference type="Pfam" id="PF13635">
    <property type="entry name" value="DUF4143"/>
    <property type="match status" value="1"/>
</dbReference>
<dbReference type="InterPro" id="IPR025420">
    <property type="entry name" value="DUF4143"/>
</dbReference>
<gene>
    <name evidence="2" type="ORF">A2908_03435</name>
</gene>
<proteinExistence type="predicted"/>
<reference evidence="2 3" key="1">
    <citation type="journal article" date="2016" name="Nat. Commun.">
        <title>Thousands of microbial genomes shed light on interconnected biogeochemical processes in an aquifer system.</title>
        <authorList>
            <person name="Anantharaman K."/>
            <person name="Brown C.T."/>
            <person name="Hug L.A."/>
            <person name="Sharon I."/>
            <person name="Castelle C.J."/>
            <person name="Probst A.J."/>
            <person name="Thomas B.C."/>
            <person name="Singh A."/>
            <person name="Wilkins M.J."/>
            <person name="Karaoz U."/>
            <person name="Brodie E.L."/>
            <person name="Williams K.H."/>
            <person name="Hubbard S.S."/>
            <person name="Banfield J.F."/>
        </authorList>
    </citation>
    <scope>NUCLEOTIDE SEQUENCE [LARGE SCALE GENOMIC DNA]</scope>
</reference>
<sequence>MKYIKRELEKVIKDHLFKGKVIIVYGPRQAGKTTLMKEVVRDFGQTVRFIDCELLANNEMLMRRNMDEIFSLVEGYKIVVFDEAQTVKGIGSVLKSLFDHRPEIQYIATGSSSFELANEVSEPLTGRSREYILYPLGLTELVDRSFDAENRLPDLMRFGGYPGIQGQTEEEKKIQLNTLVSQYLYKNVLSLEGFRKPELVVSLLKLLAFQIGSEVSFRELSSTLGASIATVQKYISLLEKNYVIVRIGAYSENKRNEVVKTKKIFFVDLGLRNALVDNFSPMQVTERPDVGSLFENVMIVERLKHLAHSGRLAPKQYFWRTIGGKEIDYIEKVNGKLAAFEFKWSNQESKPPKSFLKDYKDASFATVTKKEAYDFLVQ</sequence>
<organism evidence="2 3">
    <name type="scientific">Candidatus Staskawiczbacteria bacterium RIFCSPLOWO2_01_FULL_38_12b</name>
    <dbReference type="NCBI Taxonomy" id="1802214"/>
    <lineage>
        <taxon>Bacteria</taxon>
        <taxon>Candidatus Staskawicziibacteriota</taxon>
    </lineage>
</organism>
<dbReference type="InterPro" id="IPR027417">
    <property type="entry name" value="P-loop_NTPase"/>
</dbReference>
<dbReference type="InterPro" id="IPR003593">
    <property type="entry name" value="AAA+_ATPase"/>
</dbReference>
<name>A0A1G2II79_9BACT</name>
<evidence type="ECO:0000259" key="1">
    <source>
        <dbReference type="SMART" id="SM00382"/>
    </source>
</evidence>
<protein>
    <recommendedName>
        <fullName evidence="1">AAA+ ATPase domain-containing protein</fullName>
    </recommendedName>
</protein>
<feature type="domain" description="AAA+ ATPase" evidence="1">
    <location>
        <begin position="18"/>
        <end position="138"/>
    </location>
</feature>
<comment type="caution">
    <text evidence="2">The sequence shown here is derived from an EMBL/GenBank/DDBJ whole genome shotgun (WGS) entry which is preliminary data.</text>
</comment>
<dbReference type="PANTHER" id="PTHR43566:SF1">
    <property type="entry name" value="AAA+ ATPASE DOMAIN-CONTAINING PROTEIN"/>
    <property type="match status" value="1"/>
</dbReference>
<dbReference type="SUPFAM" id="SSF52540">
    <property type="entry name" value="P-loop containing nucleoside triphosphate hydrolases"/>
    <property type="match status" value="1"/>
</dbReference>
<dbReference type="SMART" id="SM00382">
    <property type="entry name" value="AAA"/>
    <property type="match status" value="1"/>
</dbReference>
<dbReference type="Gene3D" id="3.40.50.300">
    <property type="entry name" value="P-loop containing nucleotide triphosphate hydrolases"/>
    <property type="match status" value="1"/>
</dbReference>
<evidence type="ECO:0000313" key="3">
    <source>
        <dbReference type="Proteomes" id="UP000176774"/>
    </source>
</evidence>
<dbReference type="InterPro" id="IPR041682">
    <property type="entry name" value="AAA_14"/>
</dbReference>
<accession>A0A1G2II79</accession>
<dbReference type="STRING" id="1802214.A2908_03435"/>
<dbReference type="PANTHER" id="PTHR43566">
    <property type="entry name" value="CONSERVED PROTEIN"/>
    <property type="match status" value="1"/>
</dbReference>
<dbReference type="Proteomes" id="UP000176774">
    <property type="component" value="Unassembled WGS sequence"/>
</dbReference>
<dbReference type="EMBL" id="MHPA01000001">
    <property type="protein sequence ID" value="OGZ74110.1"/>
    <property type="molecule type" value="Genomic_DNA"/>
</dbReference>
<evidence type="ECO:0000313" key="2">
    <source>
        <dbReference type="EMBL" id="OGZ74110.1"/>
    </source>
</evidence>
<dbReference type="Pfam" id="PF13173">
    <property type="entry name" value="AAA_14"/>
    <property type="match status" value="1"/>
</dbReference>